<accession>A0A2J6STZ7</accession>
<dbReference type="Pfam" id="PF06985">
    <property type="entry name" value="HET"/>
    <property type="match status" value="1"/>
</dbReference>
<dbReference type="Proteomes" id="UP000235371">
    <property type="component" value="Unassembled WGS sequence"/>
</dbReference>
<evidence type="ECO:0000313" key="2">
    <source>
        <dbReference type="EMBL" id="PMD54173.1"/>
    </source>
</evidence>
<organism evidence="2 3">
    <name type="scientific">Hyaloscypha bicolor E</name>
    <dbReference type="NCBI Taxonomy" id="1095630"/>
    <lineage>
        <taxon>Eukaryota</taxon>
        <taxon>Fungi</taxon>
        <taxon>Dikarya</taxon>
        <taxon>Ascomycota</taxon>
        <taxon>Pezizomycotina</taxon>
        <taxon>Leotiomycetes</taxon>
        <taxon>Helotiales</taxon>
        <taxon>Hyaloscyphaceae</taxon>
        <taxon>Hyaloscypha</taxon>
        <taxon>Hyaloscypha bicolor</taxon>
    </lineage>
</organism>
<dbReference type="STRING" id="1095630.A0A2J6STZ7"/>
<dbReference type="PANTHER" id="PTHR24148:SF81">
    <property type="entry name" value="HETEROKARYON INCOMPATIBILITY DOMAIN-CONTAINING PROTEIN"/>
    <property type="match status" value="1"/>
</dbReference>
<feature type="domain" description="Heterokaryon incompatibility" evidence="1">
    <location>
        <begin position="67"/>
        <end position="194"/>
    </location>
</feature>
<protein>
    <submittedName>
        <fullName evidence="2">HET-domain-containing protein</fullName>
    </submittedName>
</protein>
<dbReference type="InterPro" id="IPR010730">
    <property type="entry name" value="HET"/>
</dbReference>
<reference evidence="2 3" key="1">
    <citation type="submission" date="2016-04" db="EMBL/GenBank/DDBJ databases">
        <title>A degradative enzymes factory behind the ericoid mycorrhizal symbiosis.</title>
        <authorList>
            <consortium name="DOE Joint Genome Institute"/>
            <person name="Martino E."/>
            <person name="Morin E."/>
            <person name="Grelet G."/>
            <person name="Kuo A."/>
            <person name="Kohler A."/>
            <person name="Daghino S."/>
            <person name="Barry K."/>
            <person name="Choi C."/>
            <person name="Cichocki N."/>
            <person name="Clum A."/>
            <person name="Copeland A."/>
            <person name="Hainaut M."/>
            <person name="Haridas S."/>
            <person name="Labutti K."/>
            <person name="Lindquist E."/>
            <person name="Lipzen A."/>
            <person name="Khouja H.-R."/>
            <person name="Murat C."/>
            <person name="Ohm R."/>
            <person name="Olson A."/>
            <person name="Spatafora J."/>
            <person name="Veneault-Fourrey C."/>
            <person name="Henrissat B."/>
            <person name="Grigoriev I."/>
            <person name="Martin F."/>
            <person name="Perotto S."/>
        </authorList>
    </citation>
    <scope>NUCLEOTIDE SEQUENCE [LARGE SCALE GENOMIC DNA]</scope>
    <source>
        <strain evidence="2 3">E</strain>
    </source>
</reference>
<keyword evidence="3" id="KW-1185">Reference proteome</keyword>
<evidence type="ECO:0000259" key="1">
    <source>
        <dbReference type="Pfam" id="PF06985"/>
    </source>
</evidence>
<dbReference type="AlphaFoldDB" id="A0A2J6STZ7"/>
<gene>
    <name evidence="2" type="ORF">K444DRAFT_634930</name>
</gene>
<dbReference type="RefSeq" id="XP_024731077.1">
    <property type="nucleotide sequence ID" value="XM_024883808.1"/>
</dbReference>
<proteinExistence type="predicted"/>
<name>A0A2J6STZ7_9HELO</name>
<dbReference type="GeneID" id="36591885"/>
<dbReference type="PANTHER" id="PTHR24148">
    <property type="entry name" value="ANKYRIN REPEAT DOMAIN-CONTAINING PROTEIN 39 HOMOLOG-RELATED"/>
    <property type="match status" value="1"/>
</dbReference>
<dbReference type="EMBL" id="KZ613866">
    <property type="protein sequence ID" value="PMD54173.1"/>
    <property type="molecule type" value="Genomic_DNA"/>
</dbReference>
<dbReference type="InterPro" id="IPR052895">
    <property type="entry name" value="HetReg/Transcr_Mod"/>
</dbReference>
<dbReference type="InParanoid" id="A0A2J6STZ7"/>
<evidence type="ECO:0000313" key="3">
    <source>
        <dbReference type="Proteomes" id="UP000235371"/>
    </source>
</evidence>
<sequence>MAKIERIVPILNPASIEEPPTTSPFEYTPIKTTVDGIRLLILEPAQDSTTLINCRLIQVTFAQKPKYEALSYTWGDETIRRKITIDGYDFTVAQNLFDALVHLQHRSEERVLWIDAICINQSDISEKNSQISFMPFIYTRAKCVLVWLGIVNAPSEQESGAKASPVAWRSIEPDPVLRTLAENPYWRRVWIIQEVGLARKILVHYGTVQREWSALIKNFRSNSETRDSLPVKLQKQIDEKYEDGHKLQALIENHRDSLCKEPRDHIYGFVGLGVDCQDGFPMDYGKSPYEVWKDVIRFKNANQPKNNPPFSEPEIDTLCFGKVVQDLLGGQGIATAEDLARDIFQSTLVDLELDEDEKTAKILVTARVSARIVHLGPTYQEIMSNFKAVATWKASMNRHLFPNEQPSAREESDQFLELLEDVEVEDLRIVESFDRDISVPKPQTPDCLLFADQNVRNFDEMQSDKFVEPEPTSTDPRLFLLGGVPDYGDESSGKVGLAPHKSRVGDYICLVHGTQKAIVVRKEEGKVRVIGTGAAAENRYKAEASKEDSINTGKRFGTTNLKFINTENRLDLYVDIATAYQLMG</sequence>
<dbReference type="OrthoDB" id="194358at2759"/>